<dbReference type="InterPro" id="IPR020568">
    <property type="entry name" value="Ribosomal_Su5_D2-typ_SF"/>
</dbReference>
<evidence type="ECO:0000259" key="14">
    <source>
        <dbReference type="Pfam" id="PF10509"/>
    </source>
</evidence>
<evidence type="ECO:0000256" key="8">
    <source>
        <dbReference type="ARBA" id="ARBA00022840"/>
    </source>
</evidence>
<keyword evidence="11" id="KW-0812">Transmembrane</keyword>
<dbReference type="GO" id="GO:0046872">
    <property type="term" value="F:metal ion binding"/>
    <property type="evidence" value="ECO:0007669"/>
    <property type="project" value="UniProtKB-KW"/>
</dbReference>
<dbReference type="EMBL" id="FN649754">
    <property type="protein sequence ID" value="CBJ31145.1"/>
    <property type="molecule type" value="Genomic_DNA"/>
</dbReference>
<dbReference type="GO" id="GO:0006012">
    <property type="term" value="P:galactose metabolic process"/>
    <property type="evidence" value="ECO:0007669"/>
    <property type="project" value="InterPro"/>
</dbReference>
<comment type="similarity">
    <text evidence="2">Belongs to the GHMP kinase family. GalK subfamily.</text>
</comment>
<dbReference type="PROSITE" id="PS00106">
    <property type="entry name" value="GALACTOKINASE"/>
    <property type="match status" value="1"/>
</dbReference>
<keyword evidence="11" id="KW-1133">Transmembrane helix</keyword>
<dbReference type="InterPro" id="IPR000705">
    <property type="entry name" value="Galactokinase"/>
</dbReference>
<dbReference type="InterPro" id="IPR006206">
    <property type="entry name" value="Mevalonate/galactokinase"/>
</dbReference>
<dbReference type="GO" id="GO:0009536">
    <property type="term" value="C:plastid"/>
    <property type="evidence" value="ECO:0007669"/>
    <property type="project" value="UniProtKB-SubCell"/>
</dbReference>
<feature type="domain" description="Galactokinase N-terminal" evidence="14">
    <location>
        <begin position="17"/>
        <end position="65"/>
    </location>
</feature>
<feature type="domain" description="GHMP kinase C-terminal" evidence="13">
    <location>
        <begin position="302"/>
        <end position="380"/>
    </location>
</feature>
<evidence type="ECO:0000256" key="9">
    <source>
        <dbReference type="ARBA" id="ARBA00022842"/>
    </source>
</evidence>
<dbReference type="InterPro" id="IPR019539">
    <property type="entry name" value="GalKase_N"/>
</dbReference>
<dbReference type="OMA" id="VMPCAIN"/>
<dbReference type="Gene3D" id="3.30.70.890">
    <property type="entry name" value="GHMP kinase, C-terminal domain"/>
    <property type="match status" value="1"/>
</dbReference>
<dbReference type="InterPro" id="IPR013750">
    <property type="entry name" value="GHMP_kinase_C_dom"/>
</dbReference>
<sequence length="450" mass="47496">MAAPSLTEELTNTATALFEASFGPSDGCAVVFAPGRVNLIGEHTDYNGGFVMPLALGKKTVVVGRGSMVPREKAGSAGCRIISSAAPEVVSFKADQDLQPGKVEWANYIKGVVAAFRKDVPEGYELSFDAAIASNVPLGGGLSSSAALEVSMATLLEEITGVRVGGVDKALRCQWSDHNFMGIPCGIMDQFVSALAVAGTTLLVDCRTNAFETVPLDDSGVVFVVTNTGIRHRNASGAYGERVQQCKDAVEAIKKRHPEVEQLRDASLAWVLEVKDEVDEKVFKRARHVVSEDRRTLCCAMALRRKDYGIVGGCMTESHTSLRDDYEVSIKELDLLVSIAMGTDGVYGSRMTGGGFGGCTVTLVKAEAAEALMTKLREEYLAETGNACECVVTSPCDGAGVLVPLRRPLFKNTALRIAASVALVACAVSAVVAASRGRGSCGVRAHGHVA</sequence>
<dbReference type="FunFam" id="3.30.230.10:FF:000017">
    <property type="entry name" value="Galactokinase"/>
    <property type="match status" value="1"/>
</dbReference>
<keyword evidence="10" id="KW-0119">Carbohydrate metabolism</keyword>
<dbReference type="PANTHER" id="PTHR10457">
    <property type="entry name" value="MEVALONATE KINASE/GALACTOKINASE"/>
    <property type="match status" value="1"/>
</dbReference>
<dbReference type="AlphaFoldDB" id="D7FSK4"/>
<accession>D7FSK4</accession>
<dbReference type="InterPro" id="IPR019741">
    <property type="entry name" value="Galactokinase_CS"/>
</dbReference>
<keyword evidence="5" id="KW-0479">Metal-binding</keyword>
<evidence type="ECO:0000256" key="5">
    <source>
        <dbReference type="ARBA" id="ARBA00022723"/>
    </source>
</evidence>
<evidence type="ECO:0000313" key="15">
    <source>
        <dbReference type="EMBL" id="CBJ31145.1"/>
    </source>
</evidence>
<dbReference type="NCBIfam" id="TIGR00131">
    <property type="entry name" value="gal_kin"/>
    <property type="match status" value="1"/>
</dbReference>
<reference evidence="15 16" key="1">
    <citation type="journal article" date="2010" name="Nature">
        <title>The Ectocarpus genome and the independent evolution of multicellularity in brown algae.</title>
        <authorList>
            <person name="Cock J.M."/>
            <person name="Sterck L."/>
            <person name="Rouze P."/>
            <person name="Scornet D."/>
            <person name="Allen A.E."/>
            <person name="Amoutzias G."/>
            <person name="Anthouard V."/>
            <person name="Artiguenave F."/>
            <person name="Aury J.M."/>
            <person name="Badger J.H."/>
            <person name="Beszteri B."/>
            <person name="Billiau K."/>
            <person name="Bonnet E."/>
            <person name="Bothwell J.H."/>
            <person name="Bowler C."/>
            <person name="Boyen C."/>
            <person name="Brownlee C."/>
            <person name="Carrano C.J."/>
            <person name="Charrier B."/>
            <person name="Cho G.Y."/>
            <person name="Coelho S.M."/>
            <person name="Collen J."/>
            <person name="Corre E."/>
            <person name="Da Silva C."/>
            <person name="Delage L."/>
            <person name="Delaroque N."/>
            <person name="Dittami S.M."/>
            <person name="Doulbeau S."/>
            <person name="Elias M."/>
            <person name="Farnham G."/>
            <person name="Gachon C.M."/>
            <person name="Gschloessl B."/>
            <person name="Heesch S."/>
            <person name="Jabbari K."/>
            <person name="Jubin C."/>
            <person name="Kawai H."/>
            <person name="Kimura K."/>
            <person name="Kloareg B."/>
            <person name="Kupper F.C."/>
            <person name="Lang D."/>
            <person name="Le Bail A."/>
            <person name="Leblanc C."/>
            <person name="Lerouge P."/>
            <person name="Lohr M."/>
            <person name="Lopez P.J."/>
            <person name="Martens C."/>
            <person name="Maumus F."/>
            <person name="Michel G."/>
            <person name="Miranda-Saavedra D."/>
            <person name="Morales J."/>
            <person name="Moreau H."/>
            <person name="Motomura T."/>
            <person name="Nagasato C."/>
            <person name="Napoli C.A."/>
            <person name="Nelson D.R."/>
            <person name="Nyvall-Collen P."/>
            <person name="Peters A.F."/>
            <person name="Pommier C."/>
            <person name="Potin P."/>
            <person name="Poulain J."/>
            <person name="Quesneville H."/>
            <person name="Read B."/>
            <person name="Rensing S.A."/>
            <person name="Ritter A."/>
            <person name="Rousvoal S."/>
            <person name="Samanta M."/>
            <person name="Samson G."/>
            <person name="Schroeder D.C."/>
            <person name="Segurens B."/>
            <person name="Strittmatter M."/>
            <person name="Tonon T."/>
            <person name="Tregear J.W."/>
            <person name="Valentin K."/>
            <person name="von Dassow P."/>
            <person name="Yamagishi T."/>
            <person name="Van de Peer Y."/>
            <person name="Wincker P."/>
        </authorList>
    </citation>
    <scope>NUCLEOTIDE SEQUENCE [LARGE SCALE GENOMIC DNA]</scope>
    <source>
        <strain evidence="16">Ec32 / CCAP1310/4</strain>
    </source>
</reference>
<dbReference type="GO" id="GO:0004335">
    <property type="term" value="F:galactokinase activity"/>
    <property type="evidence" value="ECO:0007669"/>
    <property type="project" value="InterPro"/>
</dbReference>
<name>D7FSK4_ECTSI</name>
<evidence type="ECO:0000259" key="13">
    <source>
        <dbReference type="Pfam" id="PF08544"/>
    </source>
</evidence>
<dbReference type="OrthoDB" id="275179at2759"/>
<dbReference type="Pfam" id="PF08544">
    <property type="entry name" value="GHMP_kinases_C"/>
    <property type="match status" value="1"/>
</dbReference>
<keyword evidence="6" id="KW-0547">Nucleotide-binding</keyword>
<proteinExistence type="inferred from homology"/>
<dbReference type="PIRSF" id="PIRSF000530">
    <property type="entry name" value="Galactokinase"/>
    <property type="match status" value="1"/>
</dbReference>
<dbReference type="GO" id="GO:0005829">
    <property type="term" value="C:cytosol"/>
    <property type="evidence" value="ECO:0007669"/>
    <property type="project" value="TreeGrafter"/>
</dbReference>
<evidence type="ECO:0000256" key="6">
    <source>
        <dbReference type="ARBA" id="ARBA00022741"/>
    </source>
</evidence>
<dbReference type="PRINTS" id="PR00473">
    <property type="entry name" value="GALCTOKINASE"/>
</dbReference>
<keyword evidence="3" id="KW-0963">Cytoplasm</keyword>
<dbReference type="SUPFAM" id="SSF54211">
    <property type="entry name" value="Ribosomal protein S5 domain 2-like"/>
    <property type="match status" value="1"/>
</dbReference>
<dbReference type="EMBL" id="FN648416">
    <property type="protein sequence ID" value="CBJ31145.1"/>
    <property type="molecule type" value="Genomic_DNA"/>
</dbReference>
<comment type="subcellular location">
    <subcellularLocation>
        <location evidence="1">Plastid</location>
    </subcellularLocation>
</comment>
<protein>
    <recommendedName>
        <fullName evidence="17">Galactokinase</fullName>
    </recommendedName>
</protein>
<evidence type="ECO:0000256" key="1">
    <source>
        <dbReference type="ARBA" id="ARBA00004474"/>
    </source>
</evidence>
<dbReference type="PANTHER" id="PTHR10457:SF7">
    <property type="entry name" value="GALACTOKINASE-RELATED"/>
    <property type="match status" value="1"/>
</dbReference>
<dbReference type="FunFam" id="3.30.70.890:FF:000001">
    <property type="entry name" value="Galactokinase"/>
    <property type="match status" value="1"/>
</dbReference>
<evidence type="ECO:0000256" key="10">
    <source>
        <dbReference type="ARBA" id="ARBA00023277"/>
    </source>
</evidence>
<dbReference type="InterPro" id="IPR036554">
    <property type="entry name" value="GHMP_kinase_C_sf"/>
</dbReference>
<dbReference type="Pfam" id="PF00288">
    <property type="entry name" value="GHMP_kinases_N"/>
    <property type="match status" value="1"/>
</dbReference>
<keyword evidence="9" id="KW-0460">Magnesium</keyword>
<evidence type="ECO:0000256" key="4">
    <source>
        <dbReference type="ARBA" id="ARBA00022679"/>
    </source>
</evidence>
<keyword evidence="16" id="KW-1185">Reference proteome</keyword>
<dbReference type="STRING" id="2880.D7FSK4"/>
<feature type="transmembrane region" description="Helical" evidence="11">
    <location>
        <begin position="414"/>
        <end position="434"/>
    </location>
</feature>
<dbReference type="Gene3D" id="3.30.230.10">
    <property type="match status" value="1"/>
</dbReference>
<dbReference type="PRINTS" id="PR00959">
    <property type="entry name" value="MEVGALKINASE"/>
</dbReference>
<dbReference type="Pfam" id="PF10509">
    <property type="entry name" value="GalKase_gal_bdg"/>
    <property type="match status" value="1"/>
</dbReference>
<dbReference type="InterPro" id="IPR006203">
    <property type="entry name" value="GHMP_knse_ATP-bd_CS"/>
</dbReference>
<feature type="domain" description="GHMP kinase N-terminal" evidence="12">
    <location>
        <begin position="107"/>
        <end position="195"/>
    </location>
</feature>
<keyword evidence="7" id="KW-0418">Kinase</keyword>
<keyword evidence="11" id="KW-0472">Membrane</keyword>
<gene>
    <name evidence="15" type="ORF">Esi_0236_0003</name>
</gene>
<evidence type="ECO:0000259" key="12">
    <source>
        <dbReference type="Pfam" id="PF00288"/>
    </source>
</evidence>
<evidence type="ECO:0000256" key="7">
    <source>
        <dbReference type="ARBA" id="ARBA00022777"/>
    </source>
</evidence>
<dbReference type="PROSITE" id="PS00627">
    <property type="entry name" value="GHMP_KINASES_ATP"/>
    <property type="match status" value="1"/>
</dbReference>
<evidence type="ECO:0000313" key="16">
    <source>
        <dbReference type="Proteomes" id="UP000002630"/>
    </source>
</evidence>
<dbReference type="SUPFAM" id="SSF55060">
    <property type="entry name" value="GHMP Kinase, C-terminal domain"/>
    <property type="match status" value="1"/>
</dbReference>
<dbReference type="GO" id="GO:0005524">
    <property type="term" value="F:ATP binding"/>
    <property type="evidence" value="ECO:0007669"/>
    <property type="project" value="UniProtKB-KW"/>
</dbReference>
<organism evidence="15 16">
    <name type="scientific">Ectocarpus siliculosus</name>
    <name type="common">Brown alga</name>
    <name type="synonym">Conferva siliculosa</name>
    <dbReference type="NCBI Taxonomy" id="2880"/>
    <lineage>
        <taxon>Eukaryota</taxon>
        <taxon>Sar</taxon>
        <taxon>Stramenopiles</taxon>
        <taxon>Ochrophyta</taxon>
        <taxon>PX clade</taxon>
        <taxon>Phaeophyceae</taxon>
        <taxon>Ectocarpales</taxon>
        <taxon>Ectocarpaceae</taxon>
        <taxon>Ectocarpus</taxon>
    </lineage>
</organism>
<dbReference type="eggNOG" id="KOG0631">
    <property type="taxonomic scope" value="Eukaryota"/>
</dbReference>
<dbReference type="InterPro" id="IPR014721">
    <property type="entry name" value="Ribsml_uS5_D2-typ_fold_subgr"/>
</dbReference>
<dbReference type="InterPro" id="IPR006204">
    <property type="entry name" value="GHMP_kinase_N_dom"/>
</dbReference>
<keyword evidence="8" id="KW-0067">ATP-binding</keyword>
<dbReference type="InParanoid" id="D7FSK4"/>
<evidence type="ECO:0008006" key="17">
    <source>
        <dbReference type="Google" id="ProtNLM"/>
    </source>
</evidence>
<evidence type="ECO:0000256" key="3">
    <source>
        <dbReference type="ARBA" id="ARBA00022490"/>
    </source>
</evidence>
<evidence type="ECO:0000256" key="2">
    <source>
        <dbReference type="ARBA" id="ARBA00006566"/>
    </source>
</evidence>
<evidence type="ECO:0000256" key="11">
    <source>
        <dbReference type="SAM" id="Phobius"/>
    </source>
</evidence>
<keyword evidence="4" id="KW-0808">Transferase</keyword>
<dbReference type="Proteomes" id="UP000002630">
    <property type="component" value="Linkage Group LG29"/>
</dbReference>